<evidence type="ECO:0000313" key="3">
    <source>
        <dbReference type="Proteomes" id="UP000024635"/>
    </source>
</evidence>
<keyword evidence="1" id="KW-0812">Transmembrane</keyword>
<evidence type="ECO:0000256" key="1">
    <source>
        <dbReference type="SAM" id="Phobius"/>
    </source>
</evidence>
<keyword evidence="3" id="KW-1185">Reference proteome</keyword>
<keyword evidence="1" id="KW-1133">Transmembrane helix</keyword>
<evidence type="ECO:0000313" key="2">
    <source>
        <dbReference type="EMBL" id="EYC21423.1"/>
    </source>
</evidence>
<dbReference type="Proteomes" id="UP000024635">
    <property type="component" value="Unassembled WGS sequence"/>
</dbReference>
<dbReference type="OrthoDB" id="5807812at2759"/>
<organism evidence="2 3">
    <name type="scientific">Ancylostoma ceylanicum</name>
    <dbReference type="NCBI Taxonomy" id="53326"/>
    <lineage>
        <taxon>Eukaryota</taxon>
        <taxon>Metazoa</taxon>
        <taxon>Ecdysozoa</taxon>
        <taxon>Nematoda</taxon>
        <taxon>Chromadorea</taxon>
        <taxon>Rhabditida</taxon>
        <taxon>Rhabditina</taxon>
        <taxon>Rhabditomorpha</taxon>
        <taxon>Strongyloidea</taxon>
        <taxon>Ancylostomatidae</taxon>
        <taxon>Ancylostomatinae</taxon>
        <taxon>Ancylostoma</taxon>
    </lineage>
</organism>
<comment type="caution">
    <text evidence="2">The sequence shown here is derived from an EMBL/GenBank/DDBJ whole genome shotgun (WGS) entry which is preliminary data.</text>
</comment>
<dbReference type="EMBL" id="JARK01001355">
    <property type="protein sequence ID" value="EYC21423.1"/>
    <property type="molecule type" value="Genomic_DNA"/>
</dbReference>
<reference evidence="3" key="1">
    <citation type="journal article" date="2015" name="Nat. Genet.">
        <title>The genome and transcriptome of the zoonotic hookworm Ancylostoma ceylanicum identify infection-specific gene families.</title>
        <authorList>
            <person name="Schwarz E.M."/>
            <person name="Hu Y."/>
            <person name="Antoshechkin I."/>
            <person name="Miller M.M."/>
            <person name="Sternberg P.W."/>
            <person name="Aroian R.V."/>
        </authorList>
    </citation>
    <scope>NUCLEOTIDE SEQUENCE</scope>
    <source>
        <strain evidence="3">HY135</strain>
    </source>
</reference>
<name>A0A016V3W7_9BILA</name>
<protein>
    <submittedName>
        <fullName evidence="2">Uncharacterized protein</fullName>
    </submittedName>
</protein>
<accession>A0A016V3W7</accession>
<feature type="transmembrane region" description="Helical" evidence="1">
    <location>
        <begin position="12"/>
        <end position="39"/>
    </location>
</feature>
<sequence>MSFWFLFLFAYNFLQIFTFLLVWSMVLLMIFCLIAYFVYNRCPQNGLAFAVGVSTLTTSKLQTAVDKGSRRGVLGQRCRGSACSLWLSLPKNAAPLSRRLSRTV</sequence>
<gene>
    <name evidence="2" type="primary">Acey_s0019.g3812</name>
    <name evidence="2" type="ORF">Y032_0019g3812</name>
</gene>
<dbReference type="AlphaFoldDB" id="A0A016V3W7"/>
<keyword evidence="1" id="KW-0472">Membrane</keyword>
<proteinExistence type="predicted"/>